<sequence length="302" mass="34033">MSDATGFVQFLLAVAEIAKGAPAPSTLPVWKRELLNARDPPRVTYENIVPNYPKETIVQIVCVSLFFGPAEMAALKTFLPHHLKNKCTEFEVLTAFLWRCRAIALQPDQDREVKLVFFANGRPKFDPPLPKGYYGNVLAVPVAQTTARELMENPLGYAAELVMKAKSVVSEEYVRSTADMNVSRGRRRSITLEPRSMFLVSDLTRVGFAEVDFGWGNPVYYGVPIGDDKNEIHATSCNYSRTKNKQGEEGVLVPICLPKLAMKSFVQLMKKFIMMNIVWDDGDHNDEGDHVVIKFRKFRSLL</sequence>
<organism evidence="3 4">
    <name type="scientific">Oldenlandia corymbosa var. corymbosa</name>
    <dbReference type="NCBI Taxonomy" id="529605"/>
    <lineage>
        <taxon>Eukaryota</taxon>
        <taxon>Viridiplantae</taxon>
        <taxon>Streptophyta</taxon>
        <taxon>Embryophyta</taxon>
        <taxon>Tracheophyta</taxon>
        <taxon>Spermatophyta</taxon>
        <taxon>Magnoliopsida</taxon>
        <taxon>eudicotyledons</taxon>
        <taxon>Gunneridae</taxon>
        <taxon>Pentapetalae</taxon>
        <taxon>asterids</taxon>
        <taxon>lamiids</taxon>
        <taxon>Gentianales</taxon>
        <taxon>Rubiaceae</taxon>
        <taxon>Rubioideae</taxon>
        <taxon>Spermacoceae</taxon>
        <taxon>Hedyotis-Oldenlandia complex</taxon>
        <taxon>Oldenlandia</taxon>
    </lineage>
</organism>
<dbReference type="PANTHER" id="PTHR31147:SF66">
    <property type="entry name" value="OS05G0315700 PROTEIN"/>
    <property type="match status" value="1"/>
</dbReference>
<evidence type="ECO:0000256" key="1">
    <source>
        <dbReference type="ARBA" id="ARBA00009861"/>
    </source>
</evidence>
<keyword evidence="4" id="KW-1185">Reference proteome</keyword>
<dbReference type="PANTHER" id="PTHR31147">
    <property type="entry name" value="ACYL TRANSFERASE 4"/>
    <property type="match status" value="1"/>
</dbReference>
<dbReference type="GO" id="GO:0016740">
    <property type="term" value="F:transferase activity"/>
    <property type="evidence" value="ECO:0007669"/>
    <property type="project" value="UniProtKB-KW"/>
</dbReference>
<dbReference type="EMBL" id="OX459120">
    <property type="protein sequence ID" value="CAI9098905.1"/>
    <property type="molecule type" value="Genomic_DNA"/>
</dbReference>
<dbReference type="Proteomes" id="UP001161247">
    <property type="component" value="Chromosome 3"/>
</dbReference>
<comment type="similarity">
    <text evidence="1">Belongs to the plant acyltransferase family.</text>
</comment>
<dbReference type="InterPro" id="IPR050898">
    <property type="entry name" value="Plant_acyltransferase"/>
</dbReference>
<protein>
    <submittedName>
        <fullName evidence="3">OLC1v1035636C1</fullName>
    </submittedName>
</protein>
<proteinExistence type="inferred from homology"/>
<evidence type="ECO:0000256" key="2">
    <source>
        <dbReference type="ARBA" id="ARBA00022679"/>
    </source>
</evidence>
<dbReference type="AlphaFoldDB" id="A0AAV1CTI4"/>
<reference evidence="3" key="1">
    <citation type="submission" date="2023-03" db="EMBL/GenBank/DDBJ databases">
        <authorList>
            <person name="Julca I."/>
        </authorList>
    </citation>
    <scope>NUCLEOTIDE SEQUENCE</scope>
</reference>
<gene>
    <name evidence="3" type="ORF">OLC1_LOCUS9013</name>
</gene>
<name>A0AAV1CTI4_OLDCO</name>
<dbReference type="Gene3D" id="3.30.559.10">
    <property type="entry name" value="Chloramphenicol acetyltransferase-like domain"/>
    <property type="match status" value="2"/>
</dbReference>
<accession>A0AAV1CTI4</accession>
<dbReference type="Pfam" id="PF02458">
    <property type="entry name" value="Transferase"/>
    <property type="match status" value="1"/>
</dbReference>
<evidence type="ECO:0000313" key="4">
    <source>
        <dbReference type="Proteomes" id="UP001161247"/>
    </source>
</evidence>
<keyword evidence="2" id="KW-0808">Transferase</keyword>
<dbReference type="InterPro" id="IPR023213">
    <property type="entry name" value="CAT-like_dom_sf"/>
</dbReference>
<evidence type="ECO:0000313" key="3">
    <source>
        <dbReference type="EMBL" id="CAI9098905.1"/>
    </source>
</evidence>